<protein>
    <submittedName>
        <fullName evidence="2">Uncharacterized protein</fullName>
    </submittedName>
</protein>
<keyword evidence="1" id="KW-0812">Transmembrane</keyword>
<dbReference type="RefSeq" id="WP_094787686.1">
    <property type="nucleotide sequence ID" value="NZ_NDXW01000001.1"/>
</dbReference>
<dbReference type="EMBL" id="NDXW01000001">
    <property type="protein sequence ID" value="RDH44560.1"/>
    <property type="molecule type" value="Genomic_DNA"/>
</dbReference>
<sequence length="312" mass="35454">MEPFDSFIQRTDEKFLPLWQPFISGSRFYWQLVSDWPDDPDNIDADFPSIELLCERLPNQNLGYWMISDENVFHYFSLNPAVASELLNYEARAMARCLAVDDASFGFCHSFPLFSLDVLFEQPLNIMPRDPVIPPHYEQLKDDRFPCPAMLNWGGRALPCMMLAEYNERTLVKLFVDYDGPSDVLPASDFMFLGNFLHPGGQYLELMADMLILVSTDQLSLPNQWIENIAAIKAKQFSRTHATHQLQNYNLLTDILALDKSSSAILSDKSSSEWIAWTFTILQAFAAALTAGILWFVMGLVLIVGLVLLFAG</sequence>
<name>A0A4P9VR79_9GAMM</name>
<feature type="transmembrane region" description="Helical" evidence="1">
    <location>
        <begin position="285"/>
        <end position="311"/>
    </location>
</feature>
<organism evidence="2 3">
    <name type="scientific">Zooshikella ganghwensis</name>
    <dbReference type="NCBI Taxonomy" id="202772"/>
    <lineage>
        <taxon>Bacteria</taxon>
        <taxon>Pseudomonadati</taxon>
        <taxon>Pseudomonadota</taxon>
        <taxon>Gammaproteobacteria</taxon>
        <taxon>Oceanospirillales</taxon>
        <taxon>Zooshikellaceae</taxon>
        <taxon>Zooshikella</taxon>
    </lineage>
</organism>
<keyword evidence="3" id="KW-1185">Reference proteome</keyword>
<dbReference type="Proteomes" id="UP000257039">
    <property type="component" value="Unassembled WGS sequence"/>
</dbReference>
<evidence type="ECO:0000313" key="3">
    <source>
        <dbReference type="Proteomes" id="UP000257039"/>
    </source>
</evidence>
<evidence type="ECO:0000313" key="2">
    <source>
        <dbReference type="EMBL" id="RDH44560.1"/>
    </source>
</evidence>
<reference evidence="2 3" key="1">
    <citation type="submission" date="2017-04" db="EMBL/GenBank/DDBJ databases">
        <title>Draft genome sequence of Zooshikella ganghwensis VG4 isolated from Red Sea sediments.</title>
        <authorList>
            <person name="Rehman Z."/>
            <person name="Alam I."/>
            <person name="Kamau A."/>
            <person name="Bajic V."/>
            <person name="Leiknes T."/>
        </authorList>
    </citation>
    <scope>NUCLEOTIDE SEQUENCE [LARGE SCALE GENOMIC DNA]</scope>
    <source>
        <strain evidence="2 3">VG4</strain>
    </source>
</reference>
<accession>A0A4P9VR79</accession>
<dbReference type="AlphaFoldDB" id="A0A4P9VR79"/>
<evidence type="ECO:0000256" key="1">
    <source>
        <dbReference type="SAM" id="Phobius"/>
    </source>
</evidence>
<keyword evidence="1" id="KW-1133">Transmembrane helix</keyword>
<comment type="caution">
    <text evidence="2">The sequence shown here is derived from an EMBL/GenBank/DDBJ whole genome shotgun (WGS) entry which is preliminary data.</text>
</comment>
<keyword evidence="1" id="KW-0472">Membrane</keyword>
<proteinExistence type="predicted"/>
<gene>
    <name evidence="2" type="ORF">B9G39_14575</name>
</gene>